<dbReference type="RefSeq" id="WP_353304386.1">
    <property type="nucleotide sequence ID" value="NZ_BAABWN010000018.1"/>
</dbReference>
<protein>
    <submittedName>
        <fullName evidence="1">Uncharacterized protein</fullName>
    </submittedName>
</protein>
<comment type="caution">
    <text evidence="1">The sequence shown here is derived from an EMBL/GenBank/DDBJ whole genome shotgun (WGS) entry which is preliminary data.</text>
</comment>
<organism evidence="1 2">
    <name type="scientific">Sessilibacter corallicola</name>
    <dbReference type="NCBI Taxonomy" id="2904075"/>
    <lineage>
        <taxon>Bacteria</taxon>
        <taxon>Pseudomonadati</taxon>
        <taxon>Pseudomonadota</taxon>
        <taxon>Gammaproteobacteria</taxon>
        <taxon>Cellvibrionales</taxon>
        <taxon>Cellvibrionaceae</taxon>
        <taxon>Sessilibacter</taxon>
    </lineage>
</organism>
<keyword evidence="2" id="KW-1185">Reference proteome</keyword>
<dbReference type="Proteomes" id="UP001465153">
    <property type="component" value="Unassembled WGS sequence"/>
</dbReference>
<dbReference type="EMBL" id="BAABWN010000018">
    <property type="protein sequence ID" value="GAA6170025.1"/>
    <property type="molecule type" value="Genomic_DNA"/>
</dbReference>
<proteinExistence type="predicted"/>
<reference evidence="1 2" key="1">
    <citation type="submission" date="2024-04" db="EMBL/GenBank/DDBJ databases">
        <title>Draft genome sequence of Sessilibacter corallicola NBRC 116591.</title>
        <authorList>
            <person name="Miyakawa T."/>
            <person name="Kusuya Y."/>
            <person name="Miura T."/>
        </authorList>
    </citation>
    <scope>NUCLEOTIDE SEQUENCE [LARGE SCALE GENOMIC DNA]</scope>
    <source>
        <strain evidence="1 2">KU-00831-HH</strain>
    </source>
</reference>
<evidence type="ECO:0000313" key="2">
    <source>
        <dbReference type="Proteomes" id="UP001465153"/>
    </source>
</evidence>
<gene>
    <name evidence="1" type="ORF">NBRC116591_38370</name>
</gene>
<accession>A0ABQ0AEF1</accession>
<evidence type="ECO:0000313" key="1">
    <source>
        <dbReference type="EMBL" id="GAA6170025.1"/>
    </source>
</evidence>
<sequence>MSEFDAIPMPKALEKEIDSTIDEKAFLPILKASDWVGLECGAVRQTLLGTKDDPKLVVGFGLDTSEHYVFLMGKDASTINLENAVRYAYENLDAMPVTFELYESFDNKLVKAMGEPLSSEIILSVKHMLKIHEVLDAKQLMVSIPKRGRFMAISREAPQQLLNKFACIHNHTWEDDGYDDVPLTDLFFVVENGEIVDVLTWQPS</sequence>
<name>A0ABQ0AEF1_9GAMM</name>